<comment type="similarity">
    <text evidence="2">Belongs to the SusD family.</text>
</comment>
<dbReference type="Proteomes" id="UP001319045">
    <property type="component" value="Chromosome"/>
</dbReference>
<reference evidence="8 9" key="1">
    <citation type="journal article" date="2022" name="Int. J. Syst. Evol. Microbiol.">
        <title>Prevotella herbatica sp. nov., a plant polysaccharide-decomposing anaerobic bacterium isolated from a methanogenic reactor.</title>
        <authorList>
            <person name="Uek A."/>
            <person name="Tonouchi A."/>
            <person name="Kaku N."/>
            <person name="Ueki K."/>
        </authorList>
    </citation>
    <scope>NUCLEOTIDE SEQUENCE [LARGE SCALE GENOMIC DNA]</scope>
    <source>
        <strain evidence="8 9">WR041</strain>
    </source>
</reference>
<protein>
    <submittedName>
        <fullName evidence="8">Starch-binding protein</fullName>
    </submittedName>
</protein>
<dbReference type="InterPro" id="IPR011990">
    <property type="entry name" value="TPR-like_helical_dom_sf"/>
</dbReference>
<dbReference type="Pfam" id="PF14322">
    <property type="entry name" value="SusD-like_3"/>
    <property type="match status" value="1"/>
</dbReference>
<accession>A0ABN6EIW2</accession>
<dbReference type="Gene3D" id="1.25.40.390">
    <property type="match status" value="1"/>
</dbReference>
<sequence>MKLNNILCSSLAVLALVSCNDKMDYNEYNIYDKDYVSKTFNNVGGFMTDIYNTIDYDYGSYGSAIMGSTTDESEFSVSGTSIDDFFNGAWSATNAKNSVWGSMYKGINICNQVMEKFVGLTFPDYEMNSDYDEQMARYKNYKWEARFWRAYFYFNLAKQYGGVPLITKVQSTDVTNKTSRATSDETFKFIIDECNLVQDSIVKNPSDFNLPSENDNGRASRITVLALKARAALYWASPLFNPQGDKERYHTAALYTKQLLDECKQRGMDLTANYADLWSTANWKDANITKEIIFGRRIYGSGSNGASNTFESRNYPIGIEGGNGGNCPTQNLVDAYDMKATGLGIHDTGSGYVESNPYAGRDPRLDATVAKNGDVWPTYQKAKLETFYGGVNAQPISGGTLTGYYVKKLCHGAINLTANSKYSVDYHTWVTFRLGEFYLNYAEAVFKYLGSADATSAEFPMSAREAASKTRVRAGMPQFPIGMGNDAFWAKYTNERFVELAFEGHRFWDVRRWKEADKYFKEIKEMKLTKNADGSISYTPNTVTRQWDDKMYLFPIPQTEILKNGNLTQNPGWK</sequence>
<proteinExistence type="inferred from homology"/>
<dbReference type="EMBL" id="AP024484">
    <property type="protein sequence ID" value="BCS85054.1"/>
    <property type="molecule type" value="Genomic_DNA"/>
</dbReference>
<dbReference type="SUPFAM" id="SSF48452">
    <property type="entry name" value="TPR-like"/>
    <property type="match status" value="1"/>
</dbReference>
<evidence type="ECO:0000256" key="3">
    <source>
        <dbReference type="ARBA" id="ARBA00022729"/>
    </source>
</evidence>
<keyword evidence="9" id="KW-1185">Reference proteome</keyword>
<evidence type="ECO:0000313" key="9">
    <source>
        <dbReference type="Proteomes" id="UP001319045"/>
    </source>
</evidence>
<evidence type="ECO:0000256" key="5">
    <source>
        <dbReference type="ARBA" id="ARBA00023237"/>
    </source>
</evidence>
<feature type="domain" description="SusD-like N-terminal" evidence="7">
    <location>
        <begin position="64"/>
        <end position="196"/>
    </location>
</feature>
<feature type="domain" description="RagB/SusD" evidence="6">
    <location>
        <begin position="290"/>
        <end position="573"/>
    </location>
</feature>
<keyword evidence="5" id="KW-0998">Cell outer membrane</keyword>
<dbReference type="InterPro" id="IPR012944">
    <property type="entry name" value="SusD_RagB_dom"/>
</dbReference>
<organism evidence="8 9">
    <name type="scientific">Prevotella herbatica</name>
    <dbReference type="NCBI Taxonomy" id="2801997"/>
    <lineage>
        <taxon>Bacteria</taxon>
        <taxon>Pseudomonadati</taxon>
        <taxon>Bacteroidota</taxon>
        <taxon>Bacteroidia</taxon>
        <taxon>Bacteroidales</taxon>
        <taxon>Prevotellaceae</taxon>
        <taxon>Prevotella</taxon>
    </lineage>
</organism>
<keyword evidence="4" id="KW-0472">Membrane</keyword>
<comment type="subcellular location">
    <subcellularLocation>
        <location evidence="1">Cell outer membrane</location>
    </subcellularLocation>
</comment>
<keyword evidence="3" id="KW-0732">Signal</keyword>
<evidence type="ECO:0000259" key="7">
    <source>
        <dbReference type="Pfam" id="PF14322"/>
    </source>
</evidence>
<gene>
    <name evidence="8" type="ORF">prwr041_09470</name>
</gene>
<dbReference type="Pfam" id="PF07980">
    <property type="entry name" value="SusD_RagB"/>
    <property type="match status" value="1"/>
</dbReference>
<dbReference type="RefSeq" id="WP_207155217.1">
    <property type="nucleotide sequence ID" value="NZ_AP024484.1"/>
</dbReference>
<dbReference type="PROSITE" id="PS51257">
    <property type="entry name" value="PROKAR_LIPOPROTEIN"/>
    <property type="match status" value="1"/>
</dbReference>
<name>A0ABN6EIW2_9BACT</name>
<dbReference type="InterPro" id="IPR033985">
    <property type="entry name" value="SusD-like_N"/>
</dbReference>
<evidence type="ECO:0000256" key="4">
    <source>
        <dbReference type="ARBA" id="ARBA00023136"/>
    </source>
</evidence>
<evidence type="ECO:0000256" key="1">
    <source>
        <dbReference type="ARBA" id="ARBA00004442"/>
    </source>
</evidence>
<evidence type="ECO:0000256" key="2">
    <source>
        <dbReference type="ARBA" id="ARBA00006275"/>
    </source>
</evidence>
<evidence type="ECO:0000259" key="6">
    <source>
        <dbReference type="Pfam" id="PF07980"/>
    </source>
</evidence>
<evidence type="ECO:0000313" key="8">
    <source>
        <dbReference type="EMBL" id="BCS85054.1"/>
    </source>
</evidence>